<evidence type="ECO:0000313" key="3">
    <source>
        <dbReference type="Proteomes" id="UP000622552"/>
    </source>
</evidence>
<dbReference type="RefSeq" id="WP_197002726.1">
    <property type="nucleotide sequence ID" value="NZ_BONS01000002.1"/>
</dbReference>
<name>A0A8J7GPP3_9ACTN</name>
<dbReference type="InterPro" id="IPR036291">
    <property type="entry name" value="NAD(P)-bd_dom_sf"/>
</dbReference>
<dbReference type="EMBL" id="JADOUF010000001">
    <property type="protein sequence ID" value="MBG6135643.1"/>
    <property type="molecule type" value="Genomic_DNA"/>
</dbReference>
<sequence length="288" mass="30990">MIVILGASGATGSALLDRLGTLGVPSRALSRDPESLRARLDGLGGGPVEIHAADAADPDSLRVAFKGADQLFLTMSNSPAQVMLETQVIDIAAEAGIGHIVKLSAPAVGPRSPVLFSRWHHAIEEHLRSSGVTHTVLRPYAFLQKLPHLAPTITAQDVILGAMGEAGCTYIDCRDIADVAAAALTRPELAGGEYTLTGDRTFTYPQLADVFSSLLGRTIRYVDLPPDAMRRNLTEHAHMPDWLAGHIVEIQQLAVTHPETPTDTVERVLGRPPRSLGAYLRENLHQFR</sequence>
<keyword evidence="3" id="KW-1185">Reference proteome</keyword>
<feature type="domain" description="NmrA-like" evidence="1">
    <location>
        <begin position="2"/>
        <end position="260"/>
    </location>
</feature>
<protein>
    <submittedName>
        <fullName evidence="2">Uncharacterized protein YbjT (DUF2867 family)</fullName>
    </submittedName>
</protein>
<dbReference type="SUPFAM" id="SSF51735">
    <property type="entry name" value="NAD(P)-binding Rossmann-fold domains"/>
    <property type="match status" value="1"/>
</dbReference>
<accession>A0A8J7GPP3</accession>
<dbReference type="AlphaFoldDB" id="A0A8J7GPP3"/>
<dbReference type="Gene3D" id="3.90.25.10">
    <property type="entry name" value="UDP-galactose 4-epimerase, domain 1"/>
    <property type="match status" value="1"/>
</dbReference>
<dbReference type="InterPro" id="IPR051604">
    <property type="entry name" value="Ergot_Alk_Oxidoreductase"/>
</dbReference>
<proteinExistence type="predicted"/>
<reference evidence="2" key="1">
    <citation type="submission" date="2020-11" db="EMBL/GenBank/DDBJ databases">
        <title>Sequencing the genomes of 1000 actinobacteria strains.</title>
        <authorList>
            <person name="Klenk H.-P."/>
        </authorList>
    </citation>
    <scope>NUCLEOTIDE SEQUENCE</scope>
    <source>
        <strain evidence="2">DSM 45356</strain>
    </source>
</reference>
<dbReference type="Pfam" id="PF05368">
    <property type="entry name" value="NmrA"/>
    <property type="match status" value="1"/>
</dbReference>
<organism evidence="2 3">
    <name type="scientific">Longispora fulva</name>
    <dbReference type="NCBI Taxonomy" id="619741"/>
    <lineage>
        <taxon>Bacteria</taxon>
        <taxon>Bacillati</taxon>
        <taxon>Actinomycetota</taxon>
        <taxon>Actinomycetes</taxon>
        <taxon>Micromonosporales</taxon>
        <taxon>Micromonosporaceae</taxon>
        <taxon>Longispora</taxon>
    </lineage>
</organism>
<evidence type="ECO:0000259" key="1">
    <source>
        <dbReference type="Pfam" id="PF05368"/>
    </source>
</evidence>
<dbReference type="PANTHER" id="PTHR43162">
    <property type="match status" value="1"/>
</dbReference>
<dbReference type="PANTHER" id="PTHR43162:SF1">
    <property type="entry name" value="PRESTALK A DIFFERENTIATION PROTEIN A"/>
    <property type="match status" value="1"/>
</dbReference>
<evidence type="ECO:0000313" key="2">
    <source>
        <dbReference type="EMBL" id="MBG6135643.1"/>
    </source>
</evidence>
<comment type="caution">
    <text evidence="2">The sequence shown here is derived from an EMBL/GenBank/DDBJ whole genome shotgun (WGS) entry which is preliminary data.</text>
</comment>
<dbReference type="Gene3D" id="3.40.50.720">
    <property type="entry name" value="NAD(P)-binding Rossmann-like Domain"/>
    <property type="match status" value="1"/>
</dbReference>
<dbReference type="InterPro" id="IPR008030">
    <property type="entry name" value="NmrA-like"/>
</dbReference>
<gene>
    <name evidence="2" type="ORF">IW245_001837</name>
</gene>
<dbReference type="Proteomes" id="UP000622552">
    <property type="component" value="Unassembled WGS sequence"/>
</dbReference>